<keyword evidence="4" id="KW-0378">Hydrolase</keyword>
<gene>
    <name evidence="4" type="ORF">GCM10009741_54090</name>
</gene>
<feature type="compositionally biased region" description="Low complexity" evidence="1">
    <location>
        <begin position="36"/>
        <end position="46"/>
    </location>
</feature>
<feature type="region of interest" description="Disordered" evidence="1">
    <location>
        <begin position="27"/>
        <end position="46"/>
    </location>
</feature>
<comment type="caution">
    <text evidence="4">The sequence shown here is derived from an EMBL/GenBank/DDBJ whole genome shotgun (WGS) entry which is preliminary data.</text>
</comment>
<dbReference type="EMBL" id="BAAANC010000003">
    <property type="protein sequence ID" value="GAA1544022.1"/>
    <property type="molecule type" value="Genomic_DNA"/>
</dbReference>
<keyword evidence="5" id="KW-1185">Reference proteome</keyword>
<dbReference type="RefSeq" id="WP_344179052.1">
    <property type="nucleotide sequence ID" value="NZ_BAAANC010000003.1"/>
</dbReference>
<dbReference type="SUPFAM" id="SSF56601">
    <property type="entry name" value="beta-lactamase/transpeptidase-like"/>
    <property type="match status" value="1"/>
</dbReference>
<organism evidence="4 5">
    <name type="scientific">Kribbella lupini</name>
    <dbReference type="NCBI Taxonomy" id="291602"/>
    <lineage>
        <taxon>Bacteria</taxon>
        <taxon>Bacillati</taxon>
        <taxon>Actinomycetota</taxon>
        <taxon>Actinomycetes</taxon>
        <taxon>Propionibacteriales</taxon>
        <taxon>Kribbellaceae</taxon>
        <taxon>Kribbella</taxon>
    </lineage>
</organism>
<feature type="signal peptide" evidence="2">
    <location>
        <begin position="1"/>
        <end position="26"/>
    </location>
</feature>
<sequence length="391" mass="40582">MGALHRVLTTAVCAATVALTGCTSLARDEPAPTAAPPTQRAPDPATTVLSPADAEELQAVLDQVVSRYAAIPDAEVAARGVTAAIVSDQWSWSGAAGADATGTKLTPVTSLGIASVTKTFVAAEVLLLARAGKLDLDAPLTQYVRHRLTANNATVRQHLSMTSGVPDYGPGDYATLDRALGAAPGRHWTAEQALSHVSTPISRPGTYDYSNPSYVLLGQLIEKVTGQPLATVLRRDLAQPAGLPRIAFQDGEKPRPPIARTRNPVCGPAFDGFLPCRAIASAEAANGGATADAPTVARWGYQLYGGRVLPPELVTTMTAGDGDYGLGTRRFSLRFGNSPAYGHDGNFPDHCSILVAIPERRVAIAVLVAEGNKNAGAIASDLVTAALPLLG</sequence>
<dbReference type="PANTHER" id="PTHR46825">
    <property type="entry name" value="D-ALANYL-D-ALANINE-CARBOXYPEPTIDASE/ENDOPEPTIDASE AMPH"/>
    <property type="match status" value="1"/>
</dbReference>
<dbReference type="GO" id="GO:0016787">
    <property type="term" value="F:hydrolase activity"/>
    <property type="evidence" value="ECO:0007669"/>
    <property type="project" value="UniProtKB-KW"/>
</dbReference>
<protein>
    <submittedName>
        <fullName evidence="4">Serine hydrolase</fullName>
    </submittedName>
</protein>
<dbReference type="Gene3D" id="3.40.710.10">
    <property type="entry name" value="DD-peptidase/beta-lactamase superfamily"/>
    <property type="match status" value="1"/>
</dbReference>
<evidence type="ECO:0000313" key="4">
    <source>
        <dbReference type="EMBL" id="GAA1544022.1"/>
    </source>
</evidence>
<evidence type="ECO:0000256" key="2">
    <source>
        <dbReference type="SAM" id="SignalP"/>
    </source>
</evidence>
<feature type="domain" description="Beta-lactamase-related" evidence="3">
    <location>
        <begin position="75"/>
        <end position="374"/>
    </location>
</feature>
<feature type="chain" id="PRO_5045824754" evidence="2">
    <location>
        <begin position="27"/>
        <end position="391"/>
    </location>
</feature>
<evidence type="ECO:0000256" key="1">
    <source>
        <dbReference type="SAM" id="MobiDB-lite"/>
    </source>
</evidence>
<dbReference type="InterPro" id="IPR012338">
    <property type="entry name" value="Beta-lactam/transpept-like"/>
</dbReference>
<dbReference type="PANTHER" id="PTHR46825:SF7">
    <property type="entry name" value="D-ALANYL-D-ALANINE CARBOXYPEPTIDASE"/>
    <property type="match status" value="1"/>
</dbReference>
<evidence type="ECO:0000259" key="3">
    <source>
        <dbReference type="Pfam" id="PF00144"/>
    </source>
</evidence>
<dbReference type="PROSITE" id="PS51257">
    <property type="entry name" value="PROKAR_LIPOPROTEIN"/>
    <property type="match status" value="1"/>
</dbReference>
<keyword evidence="2" id="KW-0732">Signal</keyword>
<name>A0ABP4MG81_9ACTN</name>
<reference evidence="5" key="1">
    <citation type="journal article" date="2019" name="Int. J. Syst. Evol. Microbiol.">
        <title>The Global Catalogue of Microorganisms (GCM) 10K type strain sequencing project: providing services to taxonomists for standard genome sequencing and annotation.</title>
        <authorList>
            <consortium name="The Broad Institute Genomics Platform"/>
            <consortium name="The Broad Institute Genome Sequencing Center for Infectious Disease"/>
            <person name="Wu L."/>
            <person name="Ma J."/>
        </authorList>
    </citation>
    <scope>NUCLEOTIDE SEQUENCE [LARGE SCALE GENOMIC DNA]</scope>
    <source>
        <strain evidence="5">JCM 14303</strain>
    </source>
</reference>
<dbReference type="InterPro" id="IPR001466">
    <property type="entry name" value="Beta-lactam-related"/>
</dbReference>
<dbReference type="Pfam" id="PF00144">
    <property type="entry name" value="Beta-lactamase"/>
    <property type="match status" value="1"/>
</dbReference>
<evidence type="ECO:0000313" key="5">
    <source>
        <dbReference type="Proteomes" id="UP001500363"/>
    </source>
</evidence>
<dbReference type="InterPro" id="IPR050491">
    <property type="entry name" value="AmpC-like"/>
</dbReference>
<accession>A0ABP4MG81</accession>
<dbReference type="Proteomes" id="UP001500363">
    <property type="component" value="Unassembled WGS sequence"/>
</dbReference>
<proteinExistence type="predicted"/>